<evidence type="ECO:0000256" key="1">
    <source>
        <dbReference type="SAM" id="MobiDB-lite"/>
    </source>
</evidence>
<dbReference type="Proteomes" id="UP001213000">
    <property type="component" value="Unassembled WGS sequence"/>
</dbReference>
<dbReference type="AlphaFoldDB" id="A0AAD5YV26"/>
<comment type="caution">
    <text evidence="2">The sequence shown here is derived from an EMBL/GenBank/DDBJ whole genome shotgun (WGS) entry which is preliminary data.</text>
</comment>
<organism evidence="2 3">
    <name type="scientific">Leucocoprinus birnbaumii</name>
    <dbReference type="NCBI Taxonomy" id="56174"/>
    <lineage>
        <taxon>Eukaryota</taxon>
        <taxon>Fungi</taxon>
        <taxon>Dikarya</taxon>
        <taxon>Basidiomycota</taxon>
        <taxon>Agaricomycotina</taxon>
        <taxon>Agaricomycetes</taxon>
        <taxon>Agaricomycetidae</taxon>
        <taxon>Agaricales</taxon>
        <taxon>Agaricineae</taxon>
        <taxon>Agaricaceae</taxon>
        <taxon>Leucocoprinus</taxon>
    </lineage>
</organism>
<gene>
    <name evidence="2" type="ORF">NP233_g6966</name>
</gene>
<reference evidence="2" key="1">
    <citation type="submission" date="2022-07" db="EMBL/GenBank/DDBJ databases">
        <title>Genome Sequence of Leucocoprinus birnbaumii.</title>
        <authorList>
            <person name="Buettner E."/>
        </authorList>
    </citation>
    <scope>NUCLEOTIDE SEQUENCE</scope>
    <source>
        <strain evidence="2">VT141</strain>
    </source>
</reference>
<protein>
    <submittedName>
        <fullName evidence="2">Uncharacterized protein</fullName>
    </submittedName>
</protein>
<proteinExistence type="predicted"/>
<name>A0AAD5YV26_9AGAR</name>
<feature type="region of interest" description="Disordered" evidence="1">
    <location>
        <begin position="44"/>
        <end position="103"/>
    </location>
</feature>
<feature type="compositionally biased region" description="Acidic residues" evidence="1">
    <location>
        <begin position="62"/>
        <end position="80"/>
    </location>
</feature>
<sequence length="121" mass="13652">MPYTSPTEAQSEEEEDDWMNYYVNIFVDRDMYLRYIGLGIGHQAGTTAGAGNNDTNVYSGADSEDADDMAISDDGDEEMIETGNSHEAESDEVPSESESMRAEMSWRKRKIVRDFQMAQMI</sequence>
<feature type="compositionally biased region" description="Polar residues" evidence="1">
    <location>
        <begin position="44"/>
        <end position="58"/>
    </location>
</feature>
<keyword evidence="3" id="KW-1185">Reference proteome</keyword>
<dbReference type="EMBL" id="JANIEX010000483">
    <property type="protein sequence ID" value="KAJ3566499.1"/>
    <property type="molecule type" value="Genomic_DNA"/>
</dbReference>
<evidence type="ECO:0000313" key="2">
    <source>
        <dbReference type="EMBL" id="KAJ3566499.1"/>
    </source>
</evidence>
<accession>A0AAD5YV26</accession>
<evidence type="ECO:0000313" key="3">
    <source>
        <dbReference type="Proteomes" id="UP001213000"/>
    </source>
</evidence>